<proteinExistence type="predicted"/>
<protein>
    <submittedName>
        <fullName evidence="2">Uncharacterized protein</fullName>
    </submittedName>
</protein>
<comment type="caution">
    <text evidence="2">The sequence shown here is derived from an EMBL/GenBank/DDBJ whole genome shotgun (WGS) entry which is preliminary data.</text>
</comment>
<keyword evidence="1" id="KW-0472">Membrane</keyword>
<feature type="transmembrane region" description="Helical" evidence="1">
    <location>
        <begin position="71"/>
        <end position="89"/>
    </location>
</feature>
<feature type="transmembrane region" description="Helical" evidence="1">
    <location>
        <begin position="179"/>
        <end position="201"/>
    </location>
</feature>
<sequence>MSESVYCVRVRRIIWKRSTLLWLLALAIMAGFQWWRGARIDGVLFTVAVILVVVDLVKGSLVEPFIRRHTVPRGVILACAALVGVTLVVTPRNGWLALAGVIIAGAGVTLLAWDPQRVRDVRPDTAVRRSSTIWALLAISLCVWEALALVISATSPLAATIALQAFPTVSVLLDPFLQSWVGQTFFVGCWMLAGLGLLRLWSRP</sequence>
<feature type="transmembrane region" description="Helical" evidence="1">
    <location>
        <begin position="95"/>
        <end position="113"/>
    </location>
</feature>
<keyword evidence="3" id="KW-1185">Reference proteome</keyword>
<keyword evidence="1" id="KW-0812">Transmembrane</keyword>
<gene>
    <name evidence="2" type="ORF">GY21_07530</name>
</gene>
<name>A0A099JIU2_9MICO</name>
<feature type="transmembrane region" description="Helical" evidence="1">
    <location>
        <begin position="20"/>
        <end position="36"/>
    </location>
</feature>
<evidence type="ECO:0000313" key="3">
    <source>
        <dbReference type="Proteomes" id="UP000029864"/>
    </source>
</evidence>
<reference evidence="2 3" key="1">
    <citation type="submission" date="2014-08" db="EMBL/GenBank/DDBJ databases">
        <authorList>
            <person name="Sisinthy S."/>
        </authorList>
    </citation>
    <scope>NUCLEOTIDE SEQUENCE [LARGE SCALE GENOMIC DNA]</scope>
    <source>
        <strain evidence="2 3">RuG17</strain>
    </source>
</reference>
<dbReference type="EMBL" id="JPXF01000024">
    <property type="protein sequence ID" value="KGJ77542.1"/>
    <property type="molecule type" value="Genomic_DNA"/>
</dbReference>
<keyword evidence="1" id="KW-1133">Transmembrane helix</keyword>
<organism evidence="2 3">
    <name type="scientific">Cryobacterium roopkundense</name>
    <dbReference type="NCBI Taxonomy" id="1001240"/>
    <lineage>
        <taxon>Bacteria</taxon>
        <taxon>Bacillati</taxon>
        <taxon>Actinomycetota</taxon>
        <taxon>Actinomycetes</taxon>
        <taxon>Micrococcales</taxon>
        <taxon>Microbacteriaceae</taxon>
        <taxon>Cryobacterium</taxon>
    </lineage>
</organism>
<dbReference type="AlphaFoldDB" id="A0A099JIU2"/>
<feature type="transmembrane region" description="Helical" evidence="1">
    <location>
        <begin position="42"/>
        <end position="59"/>
    </location>
</feature>
<evidence type="ECO:0000256" key="1">
    <source>
        <dbReference type="SAM" id="Phobius"/>
    </source>
</evidence>
<dbReference type="Proteomes" id="UP000029864">
    <property type="component" value="Unassembled WGS sequence"/>
</dbReference>
<evidence type="ECO:0000313" key="2">
    <source>
        <dbReference type="EMBL" id="KGJ77542.1"/>
    </source>
</evidence>
<accession>A0A099JIU2</accession>
<feature type="transmembrane region" description="Helical" evidence="1">
    <location>
        <begin position="134"/>
        <end position="159"/>
    </location>
</feature>